<keyword evidence="3" id="KW-1185">Reference proteome</keyword>
<sequence length="152" mass="16836">MLEAVVVITFIGYILYLRNYSDLRSKSEKEQADIPQNRQSPFLDKKLIAGLVMVVFTSVLVVAVVKQAESVHMPYLVAVCAAIAIGFAEPRKGWFLALVQSVLVLSGYFLFTKLPETTSATELENFSLYGSVILTFVASFLGGFMKRALNMN</sequence>
<evidence type="ECO:0000256" key="1">
    <source>
        <dbReference type="SAM" id="Phobius"/>
    </source>
</evidence>
<dbReference type="RefSeq" id="WP_215235453.1">
    <property type="nucleotide sequence ID" value="NZ_CAJRAU010000006.1"/>
</dbReference>
<feature type="transmembrane region" description="Helical" evidence="1">
    <location>
        <begin position="126"/>
        <end position="145"/>
    </location>
</feature>
<keyword evidence="1" id="KW-1133">Transmembrane helix</keyword>
<dbReference type="EMBL" id="CAJRAU010000006">
    <property type="protein sequence ID" value="CAG5072495.1"/>
    <property type="molecule type" value="Genomic_DNA"/>
</dbReference>
<gene>
    <name evidence="2" type="ORF">DYBT9623_04171</name>
</gene>
<evidence type="ECO:0000313" key="2">
    <source>
        <dbReference type="EMBL" id="CAG5072495.1"/>
    </source>
</evidence>
<keyword evidence="1" id="KW-0812">Transmembrane</keyword>
<feature type="transmembrane region" description="Helical" evidence="1">
    <location>
        <begin position="95"/>
        <end position="114"/>
    </location>
</feature>
<evidence type="ECO:0000313" key="3">
    <source>
        <dbReference type="Proteomes" id="UP000679725"/>
    </source>
</evidence>
<reference evidence="2 3" key="1">
    <citation type="submission" date="2021-04" db="EMBL/GenBank/DDBJ databases">
        <authorList>
            <person name="Rodrigo-Torres L."/>
            <person name="Arahal R. D."/>
            <person name="Lucena T."/>
        </authorList>
    </citation>
    <scope>NUCLEOTIDE SEQUENCE [LARGE SCALE GENOMIC DNA]</scope>
    <source>
        <strain evidence="2 3">CECT 9623</strain>
    </source>
</reference>
<accession>A0ABN7RIV2</accession>
<keyword evidence="1" id="KW-0472">Membrane</keyword>
<name>A0ABN7RIV2_9BACT</name>
<dbReference type="Proteomes" id="UP000679725">
    <property type="component" value="Unassembled WGS sequence"/>
</dbReference>
<feature type="transmembrane region" description="Helical" evidence="1">
    <location>
        <begin position="47"/>
        <end position="65"/>
    </location>
</feature>
<comment type="caution">
    <text evidence="2">The sequence shown here is derived from an EMBL/GenBank/DDBJ whole genome shotgun (WGS) entry which is preliminary data.</text>
</comment>
<feature type="transmembrane region" description="Helical" evidence="1">
    <location>
        <begin position="71"/>
        <end position="88"/>
    </location>
</feature>
<organism evidence="2 3">
    <name type="scientific">Dyadobacter linearis</name>
    <dbReference type="NCBI Taxonomy" id="2823330"/>
    <lineage>
        <taxon>Bacteria</taxon>
        <taxon>Pseudomonadati</taxon>
        <taxon>Bacteroidota</taxon>
        <taxon>Cytophagia</taxon>
        <taxon>Cytophagales</taxon>
        <taxon>Spirosomataceae</taxon>
        <taxon>Dyadobacter</taxon>
    </lineage>
</organism>
<protein>
    <submittedName>
        <fullName evidence="2">Uncharacterized protein</fullName>
    </submittedName>
</protein>
<proteinExistence type="predicted"/>